<accession>A0A9N9Q3N4</accession>
<comment type="caution">
    <text evidence="2">The sequence shown here is derived from an EMBL/GenBank/DDBJ whole genome shotgun (WGS) entry which is preliminary data.</text>
</comment>
<dbReference type="AlphaFoldDB" id="A0A9N9Q3N4"/>
<sequence>MDHEEGMRFALTITRKADNSLHFNPPPESKGFANALSYHFTENESLEEKKKLAIAHAVAVEERREVQKPFFFFTSELGSLGFIGTQGSQNFQQPPEQESYSYSPNNHLTPPSDPPHRRSLQERNRPQISPTGQPKRPNSTSGLGNTQGPPGSGVWKPEGSFAIKKGRKGKLTDAQRESAKRNRLTKSVCEKHRKARTKCDPQKCPDNALYGAVTAETWRRTSGASPSMFRSPMTENKQSPSSISSGYFQPVSHPNIIGALDSNQALNNPYPYQQPNPIITHENYPTTPDHQYGQPLMPDLTGIMTPDLLVTGTSQLPIVSTAGDDWSSYIDFDEGMTANGTYAHSFDPYNPLYGSQMQQRGLASSYYENESGLESRPVSMHPAELAEYDLKFINDGTQTSTFNTSRSPRKASKSELRARKFIETLKRYVTKFKKTFKGGKTVGTGR</sequence>
<evidence type="ECO:0000313" key="2">
    <source>
        <dbReference type="EMBL" id="CAG8978510.1"/>
    </source>
</evidence>
<reference evidence="2" key="1">
    <citation type="submission" date="2021-07" db="EMBL/GenBank/DDBJ databases">
        <authorList>
            <person name="Durling M."/>
        </authorList>
    </citation>
    <scope>NUCLEOTIDE SEQUENCE</scope>
</reference>
<dbReference type="Proteomes" id="UP000701801">
    <property type="component" value="Unassembled WGS sequence"/>
</dbReference>
<organism evidence="2 3">
    <name type="scientific">Hymenoscyphus albidus</name>
    <dbReference type="NCBI Taxonomy" id="595503"/>
    <lineage>
        <taxon>Eukaryota</taxon>
        <taxon>Fungi</taxon>
        <taxon>Dikarya</taxon>
        <taxon>Ascomycota</taxon>
        <taxon>Pezizomycotina</taxon>
        <taxon>Leotiomycetes</taxon>
        <taxon>Helotiales</taxon>
        <taxon>Helotiaceae</taxon>
        <taxon>Hymenoscyphus</taxon>
    </lineage>
</organism>
<keyword evidence="3" id="KW-1185">Reference proteome</keyword>
<feature type="region of interest" description="Disordered" evidence="1">
    <location>
        <begin position="221"/>
        <end position="243"/>
    </location>
</feature>
<feature type="compositionally biased region" description="Polar residues" evidence="1">
    <location>
        <begin position="126"/>
        <end position="149"/>
    </location>
</feature>
<feature type="compositionally biased region" description="Basic and acidic residues" evidence="1">
    <location>
        <begin position="170"/>
        <end position="180"/>
    </location>
</feature>
<feature type="compositionally biased region" description="Polar residues" evidence="1">
    <location>
        <begin position="233"/>
        <end position="243"/>
    </location>
</feature>
<feature type="compositionally biased region" description="Basic and acidic residues" evidence="1">
    <location>
        <begin position="114"/>
        <end position="125"/>
    </location>
</feature>
<feature type="compositionally biased region" description="Polar residues" evidence="1">
    <location>
        <begin position="85"/>
        <end position="109"/>
    </location>
</feature>
<name>A0A9N9Q3N4_9HELO</name>
<dbReference type="EMBL" id="CAJVRM010000262">
    <property type="protein sequence ID" value="CAG8978510.1"/>
    <property type="molecule type" value="Genomic_DNA"/>
</dbReference>
<proteinExistence type="predicted"/>
<evidence type="ECO:0000313" key="3">
    <source>
        <dbReference type="Proteomes" id="UP000701801"/>
    </source>
</evidence>
<dbReference type="OrthoDB" id="3565430at2759"/>
<evidence type="ECO:0000256" key="1">
    <source>
        <dbReference type="SAM" id="MobiDB-lite"/>
    </source>
</evidence>
<protein>
    <submittedName>
        <fullName evidence="2">Uncharacterized protein</fullName>
    </submittedName>
</protein>
<feature type="region of interest" description="Disordered" evidence="1">
    <location>
        <begin position="84"/>
        <end position="189"/>
    </location>
</feature>
<gene>
    <name evidence="2" type="ORF">HYALB_00005086</name>
</gene>